<feature type="compositionally biased region" description="Low complexity" evidence="1">
    <location>
        <begin position="13"/>
        <end position="24"/>
    </location>
</feature>
<evidence type="ECO:0000256" key="1">
    <source>
        <dbReference type="SAM" id="MobiDB-lite"/>
    </source>
</evidence>
<feature type="compositionally biased region" description="Acidic residues" evidence="1">
    <location>
        <begin position="102"/>
        <end position="130"/>
    </location>
</feature>
<accession>A0A8H3V2Z7</accession>
<feature type="region of interest" description="Disordered" evidence="1">
    <location>
        <begin position="102"/>
        <end position="137"/>
    </location>
</feature>
<feature type="compositionally biased region" description="Acidic residues" evidence="1">
    <location>
        <begin position="396"/>
        <end position="423"/>
    </location>
</feature>
<reference evidence="2 3" key="1">
    <citation type="submission" date="2018-12" db="EMBL/GenBank/DDBJ databases">
        <title>Venturia inaequalis Genome Resource.</title>
        <authorList>
            <person name="Lichtner F.J."/>
        </authorList>
    </citation>
    <scope>NUCLEOTIDE SEQUENCE [LARGE SCALE GENOMIC DNA]</scope>
    <source>
        <strain evidence="2 3">120213</strain>
    </source>
</reference>
<dbReference type="AlphaFoldDB" id="A0A8H3V2Z7"/>
<name>A0A8H3V2Z7_VENIN</name>
<feature type="region of interest" description="Disordered" evidence="1">
    <location>
        <begin position="389"/>
        <end position="481"/>
    </location>
</feature>
<feature type="compositionally biased region" description="Basic and acidic residues" evidence="1">
    <location>
        <begin position="54"/>
        <end position="71"/>
    </location>
</feature>
<proteinExistence type="predicted"/>
<evidence type="ECO:0000313" key="3">
    <source>
        <dbReference type="Proteomes" id="UP000447873"/>
    </source>
</evidence>
<comment type="caution">
    <text evidence="2">The sequence shown here is derived from an EMBL/GenBank/DDBJ whole genome shotgun (WGS) entry which is preliminary data.</text>
</comment>
<organism evidence="2 3">
    <name type="scientific">Venturia inaequalis</name>
    <name type="common">Apple scab fungus</name>
    <dbReference type="NCBI Taxonomy" id="5025"/>
    <lineage>
        <taxon>Eukaryota</taxon>
        <taxon>Fungi</taxon>
        <taxon>Dikarya</taxon>
        <taxon>Ascomycota</taxon>
        <taxon>Pezizomycotina</taxon>
        <taxon>Dothideomycetes</taxon>
        <taxon>Pleosporomycetidae</taxon>
        <taxon>Venturiales</taxon>
        <taxon>Venturiaceae</taxon>
        <taxon>Venturia</taxon>
    </lineage>
</organism>
<gene>
    <name evidence="2" type="ORF">EG328_000472</name>
</gene>
<protein>
    <submittedName>
        <fullName evidence="2">Uncharacterized protein</fullName>
    </submittedName>
</protein>
<sequence length="481" mass="53647">MSDSLSTPPKTRASSAPPSQSPTSMIKTFSVKIELSRAARTPTPGLLGISRLESFPEKPVAESEPTKRDPSMEMISEVTEPKPEAMEPRPEVAVAVIEEEVAAPEEEVSVPEEEVAAPEEEVAAPEEAAESETSSQEVHVVAPTHPLSQEEFDAWLEHTIAKEQHDAARAGWAYALAGGSHKLLNEQFNGPKVEIVAAIKGWKQHHIEVAKSEGLDIFYCEKAPECTLDQYLRKDSRPCVSNYFGRNKRNTARISSMITWCRKHYQRSGYHGRKNPSNNLEWPREKAGLILEQLRRNEDDYQRTTDGESLPYTVSLKSSEYKRMCDFNNGKPVVPPKPNAKSFEAPMDILLYIHANWVGEHKTYDECLALTHWAESKLDKKTCADLPLWEMVPEYPDGDEESGEEDEDEDMDDIDEEEDEDEAGPVTPRKRATPKKSTPKKSSPKKNASPKKTPVRSALATRGSSAKKGRVSGQGSIQKPE</sequence>
<feature type="region of interest" description="Disordered" evidence="1">
    <location>
        <begin position="43"/>
        <end position="88"/>
    </location>
</feature>
<dbReference type="EMBL" id="WNWS01000108">
    <property type="protein sequence ID" value="KAE9980107.1"/>
    <property type="molecule type" value="Genomic_DNA"/>
</dbReference>
<evidence type="ECO:0000313" key="2">
    <source>
        <dbReference type="EMBL" id="KAE9980107.1"/>
    </source>
</evidence>
<feature type="compositionally biased region" description="Basic and acidic residues" evidence="1">
    <location>
        <begin position="79"/>
        <end position="88"/>
    </location>
</feature>
<feature type="compositionally biased region" description="Basic residues" evidence="1">
    <location>
        <begin position="428"/>
        <end position="444"/>
    </location>
</feature>
<feature type="region of interest" description="Disordered" evidence="1">
    <location>
        <begin position="1"/>
        <end position="25"/>
    </location>
</feature>
<dbReference type="Proteomes" id="UP000447873">
    <property type="component" value="Unassembled WGS sequence"/>
</dbReference>